<accession>A0A5B7TSR3</accession>
<protein>
    <recommendedName>
        <fullName evidence="3">Serine aminopeptidase S33 domain-containing protein</fullName>
    </recommendedName>
</protein>
<dbReference type="OrthoDB" id="63241at2"/>
<reference evidence="1 2" key="1">
    <citation type="submission" date="2019-05" db="EMBL/GenBank/DDBJ databases">
        <title>Algicella ahnfeltiae gen. nov., sp. nov., a novel marine bacterium of the family Flavobacteriaceae isolated from a red alga.</title>
        <authorList>
            <person name="Nedashkovskaya O.I."/>
            <person name="Kukhlevskiy A.D."/>
            <person name="Kim S.-G."/>
            <person name="Zhukova N.V."/>
            <person name="Mikhailov V.V."/>
        </authorList>
    </citation>
    <scope>NUCLEOTIDE SEQUENCE [LARGE SCALE GENOMIC DNA]</scope>
    <source>
        <strain evidence="1 2">10Alg115</strain>
    </source>
</reference>
<proteinExistence type="predicted"/>
<organism evidence="1 2">
    <name type="scientific">Aureibaculum algae</name>
    <dbReference type="NCBI Taxonomy" id="2584122"/>
    <lineage>
        <taxon>Bacteria</taxon>
        <taxon>Pseudomonadati</taxon>
        <taxon>Bacteroidota</taxon>
        <taxon>Flavobacteriia</taxon>
        <taxon>Flavobacteriales</taxon>
        <taxon>Flavobacteriaceae</taxon>
        <taxon>Aureibaculum</taxon>
    </lineage>
</organism>
<evidence type="ECO:0008006" key="3">
    <source>
        <dbReference type="Google" id="ProtNLM"/>
    </source>
</evidence>
<evidence type="ECO:0000313" key="1">
    <source>
        <dbReference type="EMBL" id="QCX39845.1"/>
    </source>
</evidence>
<dbReference type="EMBL" id="CP040749">
    <property type="protein sequence ID" value="QCX39845.1"/>
    <property type="molecule type" value="Genomic_DNA"/>
</dbReference>
<dbReference type="RefSeq" id="WP_138950718.1">
    <property type="nucleotide sequence ID" value="NZ_CP040749.1"/>
</dbReference>
<dbReference type="InterPro" id="IPR029058">
    <property type="entry name" value="AB_hydrolase_fold"/>
</dbReference>
<gene>
    <name evidence="1" type="ORF">FF125_15875</name>
</gene>
<keyword evidence="2" id="KW-1185">Reference proteome</keyword>
<dbReference type="AlphaFoldDB" id="A0A5B7TSR3"/>
<evidence type="ECO:0000313" key="2">
    <source>
        <dbReference type="Proteomes" id="UP000306229"/>
    </source>
</evidence>
<dbReference type="SUPFAM" id="SSF53474">
    <property type="entry name" value="alpha/beta-Hydrolases"/>
    <property type="match status" value="1"/>
</dbReference>
<dbReference type="Gene3D" id="3.40.50.1820">
    <property type="entry name" value="alpha/beta hydrolase"/>
    <property type="match status" value="1"/>
</dbReference>
<dbReference type="Proteomes" id="UP000306229">
    <property type="component" value="Chromosome"/>
</dbReference>
<sequence length="245" mass="27249">MRFYILLIGLLYLSDIPAQESSLDSKTITFYAKDSVIITADTYFLKDIPPTVLLCHQAGFSRGEYLNTAKELNALGFSCMAIDQRSGLEVNGIINQTAIDANNKLRNVGYAGAKQDVEAAIDYLYKLNGEQPIILVGSSYSASLALWIGSENLKTKAIAVFSPGEYLTGIKLKQTIKSISIPVFATSSKREIKPVEKLLSQVKPNLITQFKPKLKGYHGSKALWKKNDGHENYWNAFKDFLLKQK</sequence>
<dbReference type="KEGG" id="fbe:FF125_15875"/>
<name>A0A5B7TSR3_9FLAO</name>